<dbReference type="Proteomes" id="UP001152799">
    <property type="component" value="Chromosome 2"/>
</dbReference>
<evidence type="ECO:0000256" key="1">
    <source>
        <dbReference type="ARBA" id="ARBA00010790"/>
    </source>
</evidence>
<comment type="similarity">
    <text evidence="1 2">Belongs to the GMC oxidoreductase family.</text>
</comment>
<dbReference type="OrthoDB" id="269227at2759"/>
<feature type="domain" description="Glucose-methanol-choline oxidoreductase N-terminal" evidence="3">
    <location>
        <begin position="364"/>
        <end position="387"/>
    </location>
</feature>
<evidence type="ECO:0000313" key="5">
    <source>
        <dbReference type="EMBL" id="CAG9764948.1"/>
    </source>
</evidence>
<dbReference type="InterPro" id="IPR000172">
    <property type="entry name" value="GMC_OxRdtase_N"/>
</dbReference>
<dbReference type="InterPro" id="IPR012132">
    <property type="entry name" value="GMC_OxRdtase"/>
</dbReference>
<reference evidence="5" key="1">
    <citation type="submission" date="2022-01" db="EMBL/GenBank/DDBJ databases">
        <authorList>
            <person name="King R."/>
        </authorList>
    </citation>
    <scope>NUCLEOTIDE SEQUENCE</scope>
</reference>
<dbReference type="PROSITE" id="PS00623">
    <property type="entry name" value="GMC_OXRED_1"/>
    <property type="match status" value="1"/>
</dbReference>
<keyword evidence="6" id="KW-1185">Reference proteome</keyword>
<dbReference type="SUPFAM" id="SSF54373">
    <property type="entry name" value="FAD-linked reductases, C-terminal domain"/>
    <property type="match status" value="1"/>
</dbReference>
<dbReference type="InterPro" id="IPR007867">
    <property type="entry name" value="GMC_OxRtase_C"/>
</dbReference>
<dbReference type="GO" id="GO:0016614">
    <property type="term" value="F:oxidoreductase activity, acting on CH-OH group of donors"/>
    <property type="evidence" value="ECO:0007669"/>
    <property type="project" value="InterPro"/>
</dbReference>
<evidence type="ECO:0000259" key="4">
    <source>
        <dbReference type="PROSITE" id="PS00624"/>
    </source>
</evidence>
<sequence length="835" mass="94208">MKEEEEYQCIESLPESRLFDSLVGRNLAYLLSAHAIIPNFDELYKETEDLIKLSKTFQRLENNDKYFANFDHNKKPLDYGTFDFIVVGGGTAGGIVANRLSETSFRVLLVEAGPQDPDTVKVPALGSYFYNTPWDWGYNITEQDKICLATIDKRCIFPRGKMWGGTSSLNGNLYSRGTSGIMIHGQKLLATLTGLTKMFCLILKKLKQQGLKSTWMKIIMTLMAPVYRFDRRHSWIAHAIIPNFDDLYRETEDLIKLSGTFQRLKNNDEYFVNFDDNKKPLDYGTFEYIVVGAGTAGGIVANRLSESNSKVLLVEAGPRDPDTTKVPALGTFFFYTPWDWGYNITKQDKICLATIDKRCIFPRGKMWGGTSSLNGNVYSRGTKWDYDTWAEIVGNPDWSYENVLPYFKKAETARFKIDLDKSYHGFDGPQFTDLIEDTPGLTKMLLRAFKERGSIEVDYNGRSPYGVSRVQNFLDRNVRAGTAHSYIRPAAGRPNLLISDNSLVTKVIIANDRAVGIEFVKNGKLYFAQSSKEVILAAGAINTPQILMLSGIGPSEELKKHGIKLVKALPVGQNLQDHVSVFPLFFRTNHTYYNLILKEQLKSWYENRRPLTGGWGIQVVNFRNLKNDRSSKPDIEFITVGPPFLSSTIATANGFNEEYTSAYQILNQYTDFTFDVVLLHPESKGEVTLQSKDPRDYPLINPNYFAAEKDLETIYQSIKWLLEIKNTEAFKNFKAERLLVAMPGCDENYKTDSRNWWYCVIKHLAFPGSHVTGSAIMGTCPSNSVTNPELKVHGIRGLRIADASVIPVTISGHTTAPTVMVAEKVSDLIKAEHGQ</sequence>
<evidence type="ECO:0000256" key="2">
    <source>
        <dbReference type="RuleBase" id="RU003968"/>
    </source>
</evidence>
<evidence type="ECO:0000313" key="6">
    <source>
        <dbReference type="Proteomes" id="UP001152799"/>
    </source>
</evidence>
<dbReference type="PANTHER" id="PTHR11552">
    <property type="entry name" value="GLUCOSE-METHANOL-CHOLINE GMC OXIDOREDUCTASE"/>
    <property type="match status" value="1"/>
</dbReference>
<dbReference type="PANTHER" id="PTHR11552:SF158">
    <property type="entry name" value="GH23626P-RELATED"/>
    <property type="match status" value="1"/>
</dbReference>
<dbReference type="InterPro" id="IPR036188">
    <property type="entry name" value="FAD/NAD-bd_sf"/>
</dbReference>
<name>A0A9N9QN99_9CUCU</name>
<gene>
    <name evidence="5" type="ORF">CEUTPL_LOCUS5572</name>
</gene>
<evidence type="ECO:0000259" key="3">
    <source>
        <dbReference type="PROSITE" id="PS00623"/>
    </source>
</evidence>
<protein>
    <recommendedName>
        <fullName evidence="3 4">Glucose-methanol-choline oxidoreductase N-terminal domain-containing protein</fullName>
    </recommendedName>
</protein>
<dbReference type="Pfam" id="PF05199">
    <property type="entry name" value="GMC_oxred_C"/>
    <property type="match status" value="1"/>
</dbReference>
<dbReference type="AlphaFoldDB" id="A0A9N9QN99"/>
<dbReference type="EMBL" id="OU892278">
    <property type="protein sequence ID" value="CAG9764948.1"/>
    <property type="molecule type" value="Genomic_DNA"/>
</dbReference>
<organism evidence="5 6">
    <name type="scientific">Ceutorhynchus assimilis</name>
    <name type="common">cabbage seed weevil</name>
    <dbReference type="NCBI Taxonomy" id="467358"/>
    <lineage>
        <taxon>Eukaryota</taxon>
        <taxon>Metazoa</taxon>
        <taxon>Ecdysozoa</taxon>
        <taxon>Arthropoda</taxon>
        <taxon>Hexapoda</taxon>
        <taxon>Insecta</taxon>
        <taxon>Pterygota</taxon>
        <taxon>Neoptera</taxon>
        <taxon>Endopterygota</taxon>
        <taxon>Coleoptera</taxon>
        <taxon>Polyphaga</taxon>
        <taxon>Cucujiformia</taxon>
        <taxon>Curculionidae</taxon>
        <taxon>Ceutorhynchinae</taxon>
        <taxon>Ceutorhynchus</taxon>
    </lineage>
</organism>
<dbReference type="Pfam" id="PF00732">
    <property type="entry name" value="GMC_oxred_N"/>
    <property type="match status" value="1"/>
</dbReference>
<proteinExistence type="inferred from homology"/>
<dbReference type="SUPFAM" id="SSF51905">
    <property type="entry name" value="FAD/NAD(P)-binding domain"/>
    <property type="match status" value="2"/>
</dbReference>
<dbReference type="PROSITE" id="PS00624">
    <property type="entry name" value="GMC_OXRED_2"/>
    <property type="match status" value="1"/>
</dbReference>
<keyword evidence="2" id="KW-0274">FAD</keyword>
<dbReference type="Gene3D" id="3.30.560.10">
    <property type="entry name" value="Glucose Oxidase, domain 3"/>
    <property type="match status" value="1"/>
</dbReference>
<feature type="domain" description="Glucose-methanol-choline oxidoreductase N-terminal" evidence="4">
    <location>
        <begin position="539"/>
        <end position="553"/>
    </location>
</feature>
<dbReference type="Gene3D" id="3.50.50.60">
    <property type="entry name" value="FAD/NAD(P)-binding domain"/>
    <property type="match status" value="2"/>
</dbReference>
<keyword evidence="2" id="KW-0285">Flavoprotein</keyword>
<dbReference type="GO" id="GO:0050660">
    <property type="term" value="F:flavin adenine dinucleotide binding"/>
    <property type="evidence" value="ECO:0007669"/>
    <property type="project" value="InterPro"/>
</dbReference>
<accession>A0A9N9QN99</accession>